<dbReference type="WBParaSite" id="TCONS_00007069.p1">
    <property type="protein sequence ID" value="TCONS_00007069.p1"/>
    <property type="gene ID" value="XLOC_005145"/>
</dbReference>
<dbReference type="Pfam" id="PF07986">
    <property type="entry name" value="TBCC"/>
    <property type="match status" value="1"/>
</dbReference>
<dbReference type="AlphaFoldDB" id="A0AAF5D5D3"/>
<dbReference type="PRINTS" id="PR01415">
    <property type="entry name" value="ANKYRIN"/>
</dbReference>
<dbReference type="InterPro" id="IPR012945">
    <property type="entry name" value="Tubulin-bd_cofactor_C_dom"/>
</dbReference>
<accession>A0AAF5D5D3</accession>
<sequence>MDHAELIAELSEIEQMSPTERIALAKERRRMQLKKNEERERLLPPPPPRRPRLRFRSEIALLEATVRGDHIEVEKLLEEGANPNSHNEDGLTSLHQCAIDNNEIILKLFLRYGADVNAQDTEQWTPLHAAACCAHIDIVRILIAHNANLLAVNADGNMPYDICDDDATLDLIESEMAARGITQEQIDQERGSGEKRMLDDMKLLHQRGLPLDSRQSDGSTFLHVAAANGYYDVAAFLLRVGVSPLVRDNDLWMPIHAAACWAQPDLIELLCEYGGDINAKTSSGETAMDLCEDAGTKAVIATVQQQEARKKSKFGVRDSRRQSRKRKKFESPQTGAANADTPLGVRGTIKRQSLRDRNGVTLARLEAQKEHTDLMRSWSKEDVSGRKDDNTLFNNIQSSVPSSNLNRNKENTPGGGNKRIIGRGTSQKQKVISPDEWLRKLDAEENRNDYGYNDDEEDYKGIGRFERGRIGNSTSRKKRRDQQGGGNNHEMNGIKVNSKDDLLTSSRDRNKKTCCCEDKSIYQDRINWISICRSTRRISKQYIAGTNIEPSQLNKFMKSLYCFKCCLSNSSTTTDCSKDDEDNIIKEQTFSWDKTRENSDLYIAKNLNNEYVVRKNGEINGQQFVVENCNNCTIIVKDISGSITIDDSQDCIIILGPCNGSVFIRDCKRCQIFTICQQLRTRDCNDLSLFIYCQTQPIIEESTRIRFSPLFLKYEGLEDQILSSTLSPFINKWNKIHDFTPPNDGSNYAIREIGDYSGFTEKLYLIKKQDGICTEENESILPYSKKLLNKETTKKFLLIMLQQKNEAIYQFYKNGLSLLNDIKRNIPQSIIIDIFDMKIYKKELKLIATKNKEYLKYFCGQLLLIQITNIEKEEIKNILKNVIIMDEEIKEEKECIKFLYKLIDIKSSI</sequence>
<dbReference type="PANTHER" id="PTHR24179">
    <property type="entry name" value="PROTEIN PHOSPHATASE 1 REGULATORY SUBUNIT 12"/>
    <property type="match status" value="1"/>
</dbReference>
<dbReference type="Pfam" id="PF12796">
    <property type="entry name" value="Ank_2"/>
    <property type="match status" value="2"/>
</dbReference>
<evidence type="ECO:0000256" key="4">
    <source>
        <dbReference type="SAM" id="MobiDB-lite"/>
    </source>
</evidence>
<feature type="region of interest" description="Disordered" evidence="4">
    <location>
        <begin position="464"/>
        <end position="496"/>
    </location>
</feature>
<evidence type="ECO:0000313" key="6">
    <source>
        <dbReference type="Proteomes" id="UP000035681"/>
    </source>
</evidence>
<dbReference type="SMART" id="SM00673">
    <property type="entry name" value="CARP"/>
    <property type="match status" value="2"/>
</dbReference>
<dbReference type="PANTHER" id="PTHR24179:SF29">
    <property type="entry name" value="LD46604P"/>
    <property type="match status" value="1"/>
</dbReference>
<feature type="repeat" description="ANK" evidence="3">
    <location>
        <begin position="217"/>
        <end position="249"/>
    </location>
</feature>
<feature type="region of interest" description="Disordered" evidence="4">
    <location>
        <begin position="310"/>
        <end position="348"/>
    </location>
</feature>
<protein>
    <submittedName>
        <fullName evidence="7">C-CAP/cofactor C-like domain-containing protein</fullName>
    </submittedName>
</protein>
<keyword evidence="6" id="KW-1185">Reference proteome</keyword>
<dbReference type="GO" id="GO:0005737">
    <property type="term" value="C:cytoplasm"/>
    <property type="evidence" value="ECO:0007669"/>
    <property type="project" value="TreeGrafter"/>
</dbReference>
<name>A0AAF5D5D3_STRER</name>
<dbReference type="SUPFAM" id="SSF48403">
    <property type="entry name" value="Ankyrin repeat"/>
    <property type="match status" value="1"/>
</dbReference>
<feature type="region of interest" description="Disordered" evidence="4">
    <location>
        <begin position="370"/>
        <end position="431"/>
    </location>
</feature>
<feature type="domain" description="C-CAP/cofactor C-like" evidence="5">
    <location>
        <begin position="586"/>
        <end position="741"/>
    </location>
</feature>
<dbReference type="InterPro" id="IPR006599">
    <property type="entry name" value="CARP_motif"/>
</dbReference>
<dbReference type="InterPro" id="IPR017901">
    <property type="entry name" value="C-CAP_CF_C-like"/>
</dbReference>
<dbReference type="Gene3D" id="1.25.40.20">
    <property type="entry name" value="Ankyrin repeat-containing domain"/>
    <property type="match status" value="2"/>
</dbReference>
<evidence type="ECO:0000313" key="7">
    <source>
        <dbReference type="WBParaSite" id="TCONS_00007069.p1"/>
    </source>
</evidence>
<dbReference type="SMART" id="SM00248">
    <property type="entry name" value="ANK"/>
    <property type="match status" value="5"/>
</dbReference>
<dbReference type="InterPro" id="IPR002110">
    <property type="entry name" value="Ankyrin_rpt"/>
</dbReference>
<proteinExistence type="inferred from homology"/>
<evidence type="ECO:0000256" key="1">
    <source>
        <dbReference type="ARBA" id="ARBA00008848"/>
    </source>
</evidence>
<dbReference type="PROSITE" id="PS50297">
    <property type="entry name" value="ANK_REP_REGION"/>
    <property type="match status" value="3"/>
</dbReference>
<dbReference type="PROSITE" id="PS51329">
    <property type="entry name" value="C_CAP_COFACTOR_C"/>
    <property type="match status" value="1"/>
</dbReference>
<feature type="compositionally biased region" description="Basic and acidic residues" evidence="4">
    <location>
        <begin position="370"/>
        <end position="390"/>
    </location>
</feature>
<reference evidence="7" key="1">
    <citation type="submission" date="2024-02" db="UniProtKB">
        <authorList>
            <consortium name="WormBaseParasite"/>
        </authorList>
    </citation>
    <scope>IDENTIFICATION</scope>
</reference>
<feature type="repeat" description="ANK" evidence="3">
    <location>
        <begin position="250"/>
        <end position="282"/>
    </location>
</feature>
<evidence type="ECO:0000259" key="5">
    <source>
        <dbReference type="PROSITE" id="PS51329"/>
    </source>
</evidence>
<evidence type="ECO:0000256" key="3">
    <source>
        <dbReference type="PROSITE-ProRule" id="PRU00023"/>
    </source>
</evidence>
<evidence type="ECO:0000256" key="2">
    <source>
        <dbReference type="ARBA" id="ARBA00022737"/>
    </source>
</evidence>
<feature type="repeat" description="ANK" evidence="3">
    <location>
        <begin position="122"/>
        <end position="154"/>
    </location>
</feature>
<organism evidence="6 7">
    <name type="scientific">Strongyloides stercoralis</name>
    <name type="common">Threadworm</name>
    <dbReference type="NCBI Taxonomy" id="6248"/>
    <lineage>
        <taxon>Eukaryota</taxon>
        <taxon>Metazoa</taxon>
        <taxon>Ecdysozoa</taxon>
        <taxon>Nematoda</taxon>
        <taxon>Chromadorea</taxon>
        <taxon>Rhabditida</taxon>
        <taxon>Tylenchina</taxon>
        <taxon>Panagrolaimomorpha</taxon>
        <taxon>Strongyloidoidea</taxon>
        <taxon>Strongyloididae</taxon>
        <taxon>Strongyloides</taxon>
    </lineage>
</organism>
<dbReference type="InterPro" id="IPR036223">
    <property type="entry name" value="CAP_C_sf"/>
</dbReference>
<dbReference type="GO" id="GO:0004857">
    <property type="term" value="F:enzyme inhibitor activity"/>
    <property type="evidence" value="ECO:0007669"/>
    <property type="project" value="TreeGrafter"/>
</dbReference>
<dbReference type="Gene3D" id="2.160.20.70">
    <property type="match status" value="1"/>
</dbReference>
<dbReference type="InterPro" id="IPR036770">
    <property type="entry name" value="Ankyrin_rpt-contain_sf"/>
</dbReference>
<feature type="repeat" description="ANK" evidence="3">
    <location>
        <begin position="89"/>
        <end position="121"/>
    </location>
</feature>
<feature type="compositionally biased region" description="Polar residues" evidence="4">
    <location>
        <begin position="391"/>
        <end position="406"/>
    </location>
</feature>
<dbReference type="GO" id="GO:0017020">
    <property type="term" value="F:myosin phosphatase regulator activity"/>
    <property type="evidence" value="ECO:0007669"/>
    <property type="project" value="TreeGrafter"/>
</dbReference>
<dbReference type="InterPro" id="IPR051226">
    <property type="entry name" value="PP1_Regulatory_Subunit"/>
</dbReference>
<dbReference type="InterPro" id="IPR016098">
    <property type="entry name" value="CAP/MinC_C"/>
</dbReference>
<comment type="similarity">
    <text evidence="1">Belongs to the TBCC family.</text>
</comment>
<keyword evidence="3" id="KW-0040">ANK repeat</keyword>
<dbReference type="PROSITE" id="PS50088">
    <property type="entry name" value="ANK_REPEAT"/>
    <property type="match status" value="4"/>
</dbReference>
<dbReference type="Proteomes" id="UP000035681">
    <property type="component" value="Unplaced"/>
</dbReference>
<keyword evidence="2" id="KW-0677">Repeat</keyword>
<dbReference type="SUPFAM" id="SSF69340">
    <property type="entry name" value="C-terminal domain of adenylylcyclase associated protein"/>
    <property type="match status" value="1"/>
</dbReference>